<dbReference type="GO" id="GO:0032456">
    <property type="term" value="P:endocytic recycling"/>
    <property type="evidence" value="ECO:0007669"/>
    <property type="project" value="InterPro"/>
</dbReference>
<evidence type="ECO:0000256" key="3">
    <source>
        <dbReference type="ARBA" id="ARBA00022448"/>
    </source>
</evidence>
<comment type="caution">
    <text evidence="6">The sequence shown here is derived from an EMBL/GenBank/DDBJ whole genome shotgun (WGS) entry which is preliminary data.</text>
</comment>
<dbReference type="GO" id="GO:0005768">
    <property type="term" value="C:endosome"/>
    <property type="evidence" value="ECO:0007669"/>
    <property type="project" value="UniProtKB-SubCell"/>
</dbReference>
<keyword evidence="7" id="KW-1185">Reference proteome</keyword>
<name>A0A8J2JLA9_9HEXA</name>
<keyword evidence="5" id="KW-0653">Protein transport</keyword>
<evidence type="ECO:0000313" key="7">
    <source>
        <dbReference type="Proteomes" id="UP000708208"/>
    </source>
</evidence>
<gene>
    <name evidence="6" type="ORF">AFUS01_LOCUS8774</name>
</gene>
<dbReference type="InterPro" id="IPR029705">
    <property type="entry name" value="VPS35L"/>
</dbReference>
<dbReference type="EMBL" id="CAJVCH010061514">
    <property type="protein sequence ID" value="CAG7719450.1"/>
    <property type="molecule type" value="Genomic_DNA"/>
</dbReference>
<dbReference type="PANTHER" id="PTHR13673">
    <property type="entry name" value="ESOPHAGEAL CANCER ASSOCIATED PROTEIN"/>
    <property type="match status" value="1"/>
</dbReference>
<sequence length="901" mass="102788">MSSTVKSKSMEIMSYQWFGDAEAYKRKKKGKNVLQLLPAEKHPLHSQLHTINVNVKQKLKPDPLDGLDPLSLNELDPLTRMAVGCDYNPEFAVKSDNFEPWNSKKVAILNKFTTQEKLSITTSYFAADHEVRGVSEKVLHRLEQLDLDCGSKQYFGGLTQEEYINKINQLDQQLSQAWNADLRVNALKISIQCCKLLGDSSVVSFYPSKFVIITDILDKFGEMVYHRLKGKQNDMHSAEVAKETCKNWFFKVGSIRELLPRICLELAILKSYAFIQPQPEYGRILSRLLNSMWGIGDPVVAIYMRCYLCRKAMELVPNNRELYMQSFQDLLLLHDQAFDNFRHNPQFVEAKVAMETYMSILSPAVDWILQCLVHRGEHLIYVIQLVSNLPPFWKSLLISSVLSTFPPTFIGEECLHILEMILTLENNLGAILRNLGLCLILIDPAHQQAKEIWNLVWPSVRSVQDRNQYLSCCQVWVEFAVKHFGSDTISSVLEDVMEHVRYRDADQLHGQLASIIEKLLTYSNDITQLLHMDKFIKMVTMLNVDTVKNVISTFNAKHPEPAGNNIVVNTLLHLATIVHDSVDALTPVDEVKQIGNLINGYILRVNFGRDFEKQLQFYDEARGAFSNIDAILVQLVQCVCSLGMKVRRLVDGHHTKRTRAFLSACVAYSFITIPSLENSFTQLQLYLLSSQVAYSNQCVSQGESCLKAIVTVLHESSVADFDCGETILLEYMSNLLSTFLAVPDHPKESMLYLLKALINIEWIFPSVYVQALSLVGAYSQEKYAYHFSGVDANDGLYGGEEKFVNELDATGTSVLNEILNIVKTYGEQNQIKKQAKLSLDLFNEILIWGDVDQMWNLAVNLWNFSRKNVDHKLAVRTLETIRRKAFYRKEFQYLASKITMD</sequence>
<evidence type="ECO:0000256" key="1">
    <source>
        <dbReference type="ARBA" id="ARBA00004177"/>
    </source>
</evidence>
<reference evidence="6" key="1">
    <citation type="submission" date="2021-06" db="EMBL/GenBank/DDBJ databases">
        <authorList>
            <person name="Hodson N. C."/>
            <person name="Mongue J. A."/>
            <person name="Jaron S. K."/>
        </authorList>
    </citation>
    <scope>NUCLEOTIDE SEQUENCE</scope>
</reference>
<keyword evidence="4" id="KW-0967">Endosome</keyword>
<evidence type="ECO:0000256" key="2">
    <source>
        <dbReference type="ARBA" id="ARBA00010704"/>
    </source>
</evidence>
<dbReference type="PANTHER" id="PTHR13673:SF0">
    <property type="entry name" value="VPS35 ENDOSOMAL PROTEIN-SORTING FACTOR-LIKE"/>
    <property type="match status" value="1"/>
</dbReference>
<dbReference type="OrthoDB" id="1734063at2759"/>
<protein>
    <submittedName>
        <fullName evidence="6">Uncharacterized protein</fullName>
    </submittedName>
</protein>
<dbReference type="GO" id="GO:0015031">
    <property type="term" value="P:protein transport"/>
    <property type="evidence" value="ECO:0007669"/>
    <property type="project" value="UniProtKB-KW"/>
</dbReference>
<dbReference type="AlphaFoldDB" id="A0A8J2JLA9"/>
<accession>A0A8J2JLA9</accession>
<evidence type="ECO:0000256" key="4">
    <source>
        <dbReference type="ARBA" id="ARBA00022753"/>
    </source>
</evidence>
<keyword evidence="3" id="KW-0813">Transport</keyword>
<evidence type="ECO:0000256" key="5">
    <source>
        <dbReference type="ARBA" id="ARBA00022927"/>
    </source>
</evidence>
<comment type="subcellular location">
    <subcellularLocation>
        <location evidence="1">Endosome</location>
    </subcellularLocation>
</comment>
<dbReference type="Proteomes" id="UP000708208">
    <property type="component" value="Unassembled WGS sequence"/>
</dbReference>
<proteinExistence type="inferred from homology"/>
<organism evidence="6 7">
    <name type="scientific">Allacma fusca</name>
    <dbReference type="NCBI Taxonomy" id="39272"/>
    <lineage>
        <taxon>Eukaryota</taxon>
        <taxon>Metazoa</taxon>
        <taxon>Ecdysozoa</taxon>
        <taxon>Arthropoda</taxon>
        <taxon>Hexapoda</taxon>
        <taxon>Collembola</taxon>
        <taxon>Symphypleona</taxon>
        <taxon>Sminthuridae</taxon>
        <taxon>Allacma</taxon>
    </lineage>
</organism>
<evidence type="ECO:0000313" key="6">
    <source>
        <dbReference type="EMBL" id="CAG7719450.1"/>
    </source>
</evidence>
<comment type="similarity">
    <text evidence="2">Belongs to the VPS35L family.</text>
</comment>